<dbReference type="InterPro" id="IPR009777">
    <property type="entry name" value="ZapD"/>
</dbReference>
<accession>A0A1Y6EE31</accession>
<keyword evidence="1 5" id="KW-0963">Cytoplasm</keyword>
<dbReference type="RefSeq" id="WP_086433652.1">
    <property type="nucleotide sequence ID" value="NZ_FXWH01000001.1"/>
</dbReference>
<dbReference type="GO" id="GO:0005737">
    <property type="term" value="C:cytoplasm"/>
    <property type="evidence" value="ECO:0007669"/>
    <property type="project" value="UniProtKB-SubCell"/>
</dbReference>
<evidence type="ECO:0000313" key="7">
    <source>
        <dbReference type="Proteomes" id="UP000194450"/>
    </source>
</evidence>
<reference evidence="7" key="1">
    <citation type="submission" date="2017-04" db="EMBL/GenBank/DDBJ databases">
        <authorList>
            <person name="Varghese N."/>
            <person name="Submissions S."/>
        </authorList>
    </citation>
    <scope>NUCLEOTIDE SEQUENCE [LARGE SCALE GENOMIC DNA]</scope>
</reference>
<evidence type="ECO:0000256" key="3">
    <source>
        <dbReference type="ARBA" id="ARBA00023210"/>
    </source>
</evidence>
<dbReference type="InterPro" id="IPR027462">
    <property type="entry name" value="ZapD_C"/>
</dbReference>
<dbReference type="Pfam" id="PF07072">
    <property type="entry name" value="ZapD"/>
    <property type="match status" value="1"/>
</dbReference>
<evidence type="ECO:0000256" key="2">
    <source>
        <dbReference type="ARBA" id="ARBA00022618"/>
    </source>
</evidence>
<dbReference type="NCBIfam" id="NF003655">
    <property type="entry name" value="PRK05287.1-3"/>
    <property type="match status" value="1"/>
</dbReference>
<evidence type="ECO:0000256" key="4">
    <source>
        <dbReference type="ARBA" id="ARBA00023306"/>
    </source>
</evidence>
<proteinExistence type="inferred from homology"/>
<dbReference type="SUPFAM" id="SSF160950">
    <property type="entry name" value="YacF-like"/>
    <property type="match status" value="1"/>
</dbReference>
<organism evidence="6 7">
    <name type="scientific">Pseudidiomarina planktonica</name>
    <dbReference type="NCBI Taxonomy" id="1323738"/>
    <lineage>
        <taxon>Bacteria</taxon>
        <taxon>Pseudomonadati</taxon>
        <taxon>Pseudomonadota</taxon>
        <taxon>Gammaproteobacteria</taxon>
        <taxon>Alteromonadales</taxon>
        <taxon>Idiomarinaceae</taxon>
        <taxon>Pseudidiomarina</taxon>
    </lineage>
</organism>
<comment type="function">
    <text evidence="5">Cell division factor that enhances FtsZ-ring assembly. Directly interacts with FtsZ and promotes bundling of FtsZ protofilaments, with a reduction in FtsZ GTPase activity.</text>
</comment>
<keyword evidence="7" id="KW-1185">Reference proteome</keyword>
<comment type="similarity">
    <text evidence="5">Belongs to the ZapD family.</text>
</comment>
<keyword evidence="4 5" id="KW-0131">Cell cycle</keyword>
<dbReference type="PANTHER" id="PTHR39455">
    <property type="entry name" value="CELL DIVISION PROTEIN ZAPD"/>
    <property type="match status" value="1"/>
</dbReference>
<dbReference type="GO" id="GO:0043093">
    <property type="term" value="P:FtsZ-dependent cytokinesis"/>
    <property type="evidence" value="ECO:0007669"/>
    <property type="project" value="UniProtKB-UniRule"/>
</dbReference>
<dbReference type="EMBL" id="FXWH01000001">
    <property type="protein sequence ID" value="SMQ60844.1"/>
    <property type="molecule type" value="Genomic_DNA"/>
</dbReference>
<dbReference type="AlphaFoldDB" id="A0A1Y6EE31"/>
<keyword evidence="2 5" id="KW-0132">Cell division</keyword>
<dbReference type="Gene3D" id="2.60.440.10">
    <property type="entry name" value="YacF-like domains"/>
    <property type="match status" value="1"/>
</dbReference>
<comment type="subcellular location">
    <subcellularLocation>
        <location evidence="5">Cytoplasm</location>
    </subcellularLocation>
    <text evidence="5">Localizes to mid-cell in an FtsZ-dependent manner.</text>
</comment>
<dbReference type="InterPro" id="IPR036268">
    <property type="entry name" value="ZapD_sf"/>
</dbReference>
<dbReference type="GO" id="GO:0032153">
    <property type="term" value="C:cell division site"/>
    <property type="evidence" value="ECO:0007669"/>
    <property type="project" value="TreeGrafter"/>
</dbReference>
<keyword evidence="3 5" id="KW-0717">Septation</keyword>
<dbReference type="Gene3D" id="1.10.3900.10">
    <property type="entry name" value="YacF-like"/>
    <property type="match status" value="1"/>
</dbReference>
<dbReference type="NCBIfam" id="NF003656">
    <property type="entry name" value="PRK05287.1-4"/>
    <property type="match status" value="1"/>
</dbReference>
<dbReference type="GO" id="GO:0000917">
    <property type="term" value="P:division septum assembly"/>
    <property type="evidence" value="ECO:0007669"/>
    <property type="project" value="UniProtKB-KW"/>
</dbReference>
<sequence length="256" mass="29325">MTSQPPTTMDYEYPLSERVRTYLRIEHLLLLMKPSDLVGTDNYAGYFSALFSILDLCERSDIRSDLVKDLERRKQQLKFWASHPDVDSPALEATRAQLQTSLSALQQATRIGAALKQERLLSSIRQRFAMAGGTCNFDLPQLHYWLLQDPDQRQRDMARWWSELAQLAAALSLELHMLREHVPFTEIVAPQGLLQENTEPLALLRLQVPATIAAYPVVSGHKQRFSVRFMSTEPEQGRASFEQDVTFYLARCPICQ</sequence>
<evidence type="ECO:0000313" key="6">
    <source>
        <dbReference type="EMBL" id="SMQ60844.1"/>
    </source>
</evidence>
<evidence type="ECO:0000256" key="5">
    <source>
        <dbReference type="HAMAP-Rule" id="MF_01092"/>
    </source>
</evidence>
<dbReference type="PANTHER" id="PTHR39455:SF1">
    <property type="entry name" value="CELL DIVISION PROTEIN ZAPD"/>
    <property type="match status" value="1"/>
</dbReference>
<dbReference type="HAMAP" id="MF_01092">
    <property type="entry name" value="ZapD"/>
    <property type="match status" value="1"/>
</dbReference>
<dbReference type="OrthoDB" id="5294622at2"/>
<dbReference type="Proteomes" id="UP000194450">
    <property type="component" value="Unassembled WGS sequence"/>
</dbReference>
<name>A0A1Y6EE31_9GAMM</name>
<comment type="subunit">
    <text evidence="5">Interacts with FtsZ.</text>
</comment>
<protein>
    <recommendedName>
        <fullName evidence="5">Cell division protein ZapD</fullName>
    </recommendedName>
    <alternativeName>
        <fullName evidence="5">Z ring-associated protein D</fullName>
    </alternativeName>
</protein>
<gene>
    <name evidence="5" type="primary">zapD</name>
    <name evidence="6" type="ORF">SAMN06297229_0476</name>
</gene>
<evidence type="ECO:0000256" key="1">
    <source>
        <dbReference type="ARBA" id="ARBA00022490"/>
    </source>
</evidence>